<protein>
    <recommendedName>
        <fullName evidence="4">DUF998 domain-containing protein</fullName>
    </recommendedName>
</protein>
<organism evidence="2 3">
    <name type="scientific">Achromobacter insolitus</name>
    <dbReference type="NCBI Taxonomy" id="217204"/>
    <lineage>
        <taxon>Bacteria</taxon>
        <taxon>Pseudomonadati</taxon>
        <taxon>Pseudomonadota</taxon>
        <taxon>Betaproteobacteria</taxon>
        <taxon>Burkholderiales</taxon>
        <taxon>Alcaligenaceae</taxon>
        <taxon>Achromobacter</taxon>
    </lineage>
</organism>
<accession>A0A6S7F8H2</accession>
<feature type="transmembrane region" description="Helical" evidence="1">
    <location>
        <begin position="165"/>
        <end position="186"/>
    </location>
</feature>
<proteinExistence type="predicted"/>
<dbReference type="EMBL" id="CADILH010000012">
    <property type="protein sequence ID" value="CAB3938017.1"/>
    <property type="molecule type" value="Genomic_DNA"/>
</dbReference>
<dbReference type="Proteomes" id="UP000494183">
    <property type="component" value="Unassembled WGS sequence"/>
</dbReference>
<keyword evidence="1" id="KW-1133">Transmembrane helix</keyword>
<gene>
    <name evidence="2" type="ORF">LMG6000_05643</name>
</gene>
<dbReference type="InterPro" id="IPR009339">
    <property type="entry name" value="DUF998"/>
</dbReference>
<reference evidence="2 3" key="1">
    <citation type="submission" date="2020-04" db="EMBL/GenBank/DDBJ databases">
        <authorList>
            <person name="De Canck E."/>
        </authorList>
    </citation>
    <scope>NUCLEOTIDE SEQUENCE [LARGE SCALE GENOMIC DNA]</scope>
    <source>
        <strain evidence="2 3">LMG 6000</strain>
    </source>
</reference>
<dbReference type="RefSeq" id="WP_175201546.1">
    <property type="nucleotide sequence ID" value="NZ_CADILH010000012.1"/>
</dbReference>
<keyword evidence="1" id="KW-0812">Transmembrane</keyword>
<keyword evidence="1" id="KW-0472">Membrane</keyword>
<feature type="transmembrane region" description="Helical" evidence="1">
    <location>
        <begin position="15"/>
        <end position="36"/>
    </location>
</feature>
<dbReference type="AlphaFoldDB" id="A0A6S7F8H2"/>
<evidence type="ECO:0000256" key="1">
    <source>
        <dbReference type="SAM" id="Phobius"/>
    </source>
</evidence>
<keyword evidence="3" id="KW-1185">Reference proteome</keyword>
<sequence length="238" mass="25584">MPAQHLSQVKLTRNLLNAGVVAGPLAICTGFAQAMLRDGFDLHRHASSQLALGELGWIQSLNFVFAGALTLTFAVGTRRVLRGTPGGFWAPLLLAVFAVTHILVGLFPTDPAFGFPPGPDTPLGLPPYNQVSPHGVLHAVFASIGFIALTTAAFVLAWHFGRSNWVWLVASLCISAVTIGVGVYAAVWEAQHTDPAVRATAQFDFLPMWASLPLIWSYLTALAWKLRQFSAGRDEALN</sequence>
<feature type="transmembrane region" description="Helical" evidence="1">
    <location>
        <begin position="136"/>
        <end position="158"/>
    </location>
</feature>
<feature type="transmembrane region" description="Helical" evidence="1">
    <location>
        <begin position="88"/>
        <end position="107"/>
    </location>
</feature>
<evidence type="ECO:0008006" key="4">
    <source>
        <dbReference type="Google" id="ProtNLM"/>
    </source>
</evidence>
<name>A0A6S7F8H2_9BURK</name>
<evidence type="ECO:0000313" key="2">
    <source>
        <dbReference type="EMBL" id="CAB3938017.1"/>
    </source>
</evidence>
<feature type="transmembrane region" description="Helical" evidence="1">
    <location>
        <begin position="56"/>
        <end position="76"/>
    </location>
</feature>
<feature type="transmembrane region" description="Helical" evidence="1">
    <location>
        <begin position="206"/>
        <end position="224"/>
    </location>
</feature>
<dbReference type="Pfam" id="PF06197">
    <property type="entry name" value="DUF998"/>
    <property type="match status" value="1"/>
</dbReference>
<evidence type="ECO:0000313" key="3">
    <source>
        <dbReference type="Proteomes" id="UP000494183"/>
    </source>
</evidence>